<name>A0ABT1SFN7_9FIRM</name>
<gene>
    <name evidence="1" type="ORF">NE686_19575</name>
</gene>
<reference evidence="1 2" key="1">
    <citation type="submission" date="2022-06" db="EMBL/GenBank/DDBJ databases">
        <title>Isolation of gut microbiota from human fecal samples.</title>
        <authorList>
            <person name="Pamer E.G."/>
            <person name="Barat B."/>
            <person name="Waligurski E."/>
            <person name="Medina S."/>
            <person name="Paddock L."/>
            <person name="Mostad J."/>
        </authorList>
    </citation>
    <scope>NUCLEOTIDE SEQUENCE [LARGE SCALE GENOMIC DNA]</scope>
    <source>
        <strain evidence="1 2">DFI.7.95</strain>
    </source>
</reference>
<accession>A0ABT1SFN7</accession>
<sequence>MSVLDTYFNLQENMRNMSKTNCSDKEIKLYFDSGEKILSILDKVVKQFIKEWGETPPTMYCRDELPDMYMRYGQWDKARKAIDRCHEVKILNQSERYNQQNWINNCEVAVKEVISHLKEYPGTLQKDMYTRLHYIDKDAMKWTLRFYRNIEKVKYKNTNKLFLPEQSDLISKEMENLEKENANQESKTTNNLPDIPTNIVTPEWYVSISFGESTSKNYSQVVALAKLAPQYIENIIENKIIHQAIFSDKPNEYLQFIKLYESVSNWKSCYVVINGIMVDRKVIGNLNYCYGDKCRSGKSDFCYGASDYTSNPFGCHRAQMHAYNDPWYSYGIIDTKRIFHIDKNSIKNELTSRLNPYRLCPALDIGSILENVDKLPDTINPKINKDWEYTTIMKNGTPSEGVQPTLEARGLAYTITLNLDSYINNDNEKTIIALP</sequence>
<keyword evidence="2" id="KW-1185">Reference proteome</keyword>
<comment type="caution">
    <text evidence="1">The sequence shown here is derived from an EMBL/GenBank/DDBJ whole genome shotgun (WGS) entry which is preliminary data.</text>
</comment>
<evidence type="ECO:0000313" key="2">
    <source>
        <dbReference type="Proteomes" id="UP001524478"/>
    </source>
</evidence>
<dbReference type="EMBL" id="JANGAC010000020">
    <property type="protein sequence ID" value="MCQ4925314.1"/>
    <property type="molecule type" value="Genomic_DNA"/>
</dbReference>
<proteinExistence type="predicted"/>
<protein>
    <submittedName>
        <fullName evidence="1">Uncharacterized protein</fullName>
    </submittedName>
</protein>
<organism evidence="1 2">
    <name type="scientific">Tissierella carlieri</name>
    <dbReference type="NCBI Taxonomy" id="689904"/>
    <lineage>
        <taxon>Bacteria</taxon>
        <taxon>Bacillati</taxon>
        <taxon>Bacillota</taxon>
        <taxon>Tissierellia</taxon>
        <taxon>Tissierellales</taxon>
        <taxon>Tissierellaceae</taxon>
        <taxon>Tissierella</taxon>
    </lineage>
</organism>
<dbReference type="Proteomes" id="UP001524478">
    <property type="component" value="Unassembled WGS sequence"/>
</dbReference>
<evidence type="ECO:0000313" key="1">
    <source>
        <dbReference type="EMBL" id="MCQ4925314.1"/>
    </source>
</evidence>
<dbReference type="RefSeq" id="WP_256312816.1">
    <property type="nucleotide sequence ID" value="NZ_JANGAC010000020.1"/>
</dbReference>